<evidence type="ECO:0000313" key="1">
    <source>
        <dbReference type="EMBL" id="MBE6060059.1"/>
    </source>
</evidence>
<reference evidence="1" key="1">
    <citation type="submission" date="2019-04" db="EMBL/GenBank/DDBJ databases">
        <title>Evolution of Biomass-Degrading Anaerobic Consortia Revealed by Metagenomics.</title>
        <authorList>
            <person name="Peng X."/>
        </authorList>
    </citation>
    <scope>NUCLEOTIDE SEQUENCE</scope>
    <source>
        <strain evidence="1">SIG254</strain>
    </source>
</reference>
<dbReference type="EMBL" id="SVCM01000084">
    <property type="protein sequence ID" value="MBE6060059.1"/>
    <property type="molecule type" value="Genomic_DNA"/>
</dbReference>
<proteinExistence type="predicted"/>
<organism evidence="1 2">
    <name type="scientific">Clostridium sulfidigenes</name>
    <dbReference type="NCBI Taxonomy" id="318464"/>
    <lineage>
        <taxon>Bacteria</taxon>
        <taxon>Bacillati</taxon>
        <taxon>Bacillota</taxon>
        <taxon>Clostridia</taxon>
        <taxon>Eubacteriales</taxon>
        <taxon>Clostridiaceae</taxon>
        <taxon>Clostridium</taxon>
    </lineage>
</organism>
<evidence type="ECO:0000313" key="2">
    <source>
        <dbReference type="Proteomes" id="UP000768462"/>
    </source>
</evidence>
<gene>
    <name evidence="1" type="ORF">E7215_07790</name>
</gene>
<accession>A0A927ZK93</accession>
<name>A0A927ZK93_9CLOT</name>
<comment type="caution">
    <text evidence="1">The sequence shown here is derived from an EMBL/GenBank/DDBJ whole genome shotgun (WGS) entry which is preliminary data.</text>
</comment>
<dbReference type="AlphaFoldDB" id="A0A927ZK93"/>
<protein>
    <submittedName>
        <fullName evidence="1">Uncharacterized protein</fullName>
    </submittedName>
</protein>
<sequence>MKKIIIGILALCIIGVIAVGIYVSHAKSNISICKGTTNPIQNDNNQYTEEEVKRVKLYVAVMSAAFQIENGGNGFIAVQKDTLDGLIEEEVLFNI</sequence>
<dbReference type="Proteomes" id="UP000768462">
    <property type="component" value="Unassembled WGS sequence"/>
</dbReference>